<dbReference type="InterPro" id="IPR014746">
    <property type="entry name" value="Gln_synth/guanido_kin_cat_dom"/>
</dbReference>
<dbReference type="AlphaFoldDB" id="A0AAQ1RW29"/>
<dbReference type="GO" id="GO:0006412">
    <property type="term" value="P:translation"/>
    <property type="evidence" value="ECO:0007669"/>
    <property type="project" value="UniProtKB-UniRule"/>
</dbReference>
<evidence type="ECO:0000256" key="4">
    <source>
        <dbReference type="ARBA" id="ARBA00022741"/>
    </source>
</evidence>
<dbReference type="SUPFAM" id="SSF89095">
    <property type="entry name" value="GatB/YqeY motif"/>
    <property type="match status" value="1"/>
</dbReference>
<evidence type="ECO:0000256" key="2">
    <source>
        <dbReference type="ARBA" id="ARBA00011123"/>
    </source>
</evidence>
<dbReference type="Proteomes" id="UP000184089">
    <property type="component" value="Unassembled WGS sequence"/>
</dbReference>
<evidence type="ECO:0000256" key="6">
    <source>
        <dbReference type="ARBA" id="ARBA00022917"/>
    </source>
</evidence>
<evidence type="ECO:0000313" key="12">
    <source>
        <dbReference type="EMBL" id="SHG12860.1"/>
    </source>
</evidence>
<dbReference type="PROSITE" id="PS01234">
    <property type="entry name" value="GATB"/>
    <property type="match status" value="1"/>
</dbReference>
<dbReference type="InterPro" id="IPR023168">
    <property type="entry name" value="GatB_Yqey_C_2"/>
</dbReference>
<comment type="caution">
    <text evidence="12">The sequence shown here is derived from an EMBL/GenBank/DDBJ whole genome shotgun (WGS) entry which is preliminary data.</text>
</comment>
<dbReference type="InterPro" id="IPR003789">
    <property type="entry name" value="Asn/Gln_tRNA_amidoTrase-B-like"/>
</dbReference>
<comment type="subunit">
    <text evidence="2 10">Heterotrimer of A, B and C subunits.</text>
</comment>
<dbReference type="NCBIfam" id="TIGR00133">
    <property type="entry name" value="gatB"/>
    <property type="match status" value="1"/>
</dbReference>
<keyword evidence="5 10" id="KW-0067">ATP-binding</keyword>
<dbReference type="FunFam" id="1.10.10.410:FF:000001">
    <property type="entry name" value="Aspartyl/glutamyl-tRNA(Asn/Gln) amidotransferase subunit B"/>
    <property type="match status" value="1"/>
</dbReference>
<dbReference type="GO" id="GO:0050567">
    <property type="term" value="F:glutaminyl-tRNA synthase (glutamine-hydrolyzing) activity"/>
    <property type="evidence" value="ECO:0007669"/>
    <property type="project" value="UniProtKB-UniRule"/>
</dbReference>
<dbReference type="SMART" id="SM00845">
    <property type="entry name" value="GatB_Yqey"/>
    <property type="match status" value="1"/>
</dbReference>
<evidence type="ECO:0000256" key="1">
    <source>
        <dbReference type="ARBA" id="ARBA00005306"/>
    </source>
</evidence>
<comment type="catalytic activity">
    <reaction evidence="8 10">
        <text>L-aspartyl-tRNA(Asn) + L-glutamine + ATP + H2O = L-asparaginyl-tRNA(Asn) + L-glutamate + ADP + phosphate + 2 H(+)</text>
        <dbReference type="Rhea" id="RHEA:14513"/>
        <dbReference type="Rhea" id="RHEA-COMP:9674"/>
        <dbReference type="Rhea" id="RHEA-COMP:9677"/>
        <dbReference type="ChEBI" id="CHEBI:15377"/>
        <dbReference type="ChEBI" id="CHEBI:15378"/>
        <dbReference type="ChEBI" id="CHEBI:29985"/>
        <dbReference type="ChEBI" id="CHEBI:30616"/>
        <dbReference type="ChEBI" id="CHEBI:43474"/>
        <dbReference type="ChEBI" id="CHEBI:58359"/>
        <dbReference type="ChEBI" id="CHEBI:78515"/>
        <dbReference type="ChEBI" id="CHEBI:78516"/>
        <dbReference type="ChEBI" id="CHEBI:456216"/>
    </reaction>
</comment>
<keyword evidence="3 10" id="KW-0436">Ligase</keyword>
<evidence type="ECO:0000256" key="8">
    <source>
        <dbReference type="ARBA" id="ARBA00047380"/>
    </source>
</evidence>
<evidence type="ECO:0000256" key="7">
    <source>
        <dbReference type="ARBA" id="ARBA00024799"/>
    </source>
</evidence>
<dbReference type="EMBL" id="FQVY01000002">
    <property type="protein sequence ID" value="SHG12860.1"/>
    <property type="molecule type" value="Genomic_DNA"/>
</dbReference>
<dbReference type="InterPro" id="IPR004413">
    <property type="entry name" value="GatB"/>
</dbReference>
<dbReference type="NCBIfam" id="NF004012">
    <property type="entry name" value="PRK05477.1-2"/>
    <property type="match status" value="1"/>
</dbReference>
<dbReference type="GO" id="GO:0005524">
    <property type="term" value="F:ATP binding"/>
    <property type="evidence" value="ECO:0007669"/>
    <property type="project" value="UniProtKB-KW"/>
</dbReference>
<dbReference type="HAMAP" id="MF_00121">
    <property type="entry name" value="GatB"/>
    <property type="match status" value="1"/>
</dbReference>
<dbReference type="InterPro" id="IPR042114">
    <property type="entry name" value="GatB_C_1"/>
</dbReference>
<comment type="similarity">
    <text evidence="1 10">Belongs to the GatB/GatE family. GatB subfamily.</text>
</comment>
<dbReference type="Pfam" id="PF02934">
    <property type="entry name" value="GatB_N"/>
    <property type="match status" value="1"/>
</dbReference>
<protein>
    <recommendedName>
        <fullName evidence="10">Aspartyl/glutamyl-tRNA(Asn/Gln) amidotransferase subunit B</fullName>
        <shortName evidence="10">Asp/Glu-ADT subunit B</shortName>
        <ecNumber evidence="10">6.3.5.-</ecNumber>
    </recommendedName>
</protein>
<evidence type="ECO:0000313" key="13">
    <source>
        <dbReference type="Proteomes" id="UP000184089"/>
    </source>
</evidence>
<dbReference type="InterPro" id="IPR017958">
    <property type="entry name" value="Gln-tRNA_amidoTrfase_suB_CS"/>
</dbReference>
<proteinExistence type="inferred from homology"/>
<dbReference type="PANTHER" id="PTHR11659">
    <property type="entry name" value="GLUTAMYL-TRNA GLN AMIDOTRANSFERASE SUBUNIT B MITOCHONDRIAL AND PROKARYOTIC PET112-RELATED"/>
    <property type="match status" value="1"/>
</dbReference>
<dbReference type="InterPro" id="IPR018027">
    <property type="entry name" value="Asn/Gln_amidotransferase"/>
</dbReference>
<dbReference type="Gene3D" id="1.10.150.380">
    <property type="entry name" value="GatB domain, N-terminal subdomain"/>
    <property type="match status" value="1"/>
</dbReference>
<dbReference type="InterPro" id="IPR017959">
    <property type="entry name" value="Asn/Gln-tRNA_amidoTrfase_suB/E"/>
</dbReference>
<reference evidence="13" key="1">
    <citation type="submission" date="2016-11" db="EMBL/GenBank/DDBJ databases">
        <authorList>
            <person name="Jaros S."/>
            <person name="Januszkiewicz K."/>
            <person name="Wedrychowicz H."/>
        </authorList>
    </citation>
    <scope>NUCLEOTIDE SEQUENCE [LARGE SCALE GENOMIC DNA]</scope>
    <source>
        <strain evidence="13">DSM 4029</strain>
    </source>
</reference>
<organism evidence="12 13">
    <name type="scientific">Bittarella massiliensis</name>
    <name type="common">ex Durand et al. 2017</name>
    <dbReference type="NCBI Taxonomy" id="1720313"/>
    <lineage>
        <taxon>Bacteria</taxon>
        <taxon>Bacillati</taxon>
        <taxon>Bacillota</taxon>
        <taxon>Clostridia</taxon>
        <taxon>Eubacteriales</taxon>
        <taxon>Oscillospiraceae</taxon>
        <taxon>Bittarella (ex Durand et al. 2017)</taxon>
    </lineage>
</organism>
<dbReference type="Gene3D" id="1.10.10.410">
    <property type="match status" value="1"/>
</dbReference>
<name>A0AAQ1RW29_9FIRM</name>
<sequence>MRVNTYKGYEMVIGLEVHVELKTAAKIFCDCPTTFGAPPNTQCCPVCMGMPGTLPVLNSQVVEFAIKAGLATGCHISPRSRQDRKNYFYPDLPKAYQISQYDLPLCEGGALSIETEGGQKTVGITRIHIEEDAGKLVHLPGGGTLIDCNRCGVPLIEIVSEPDIRSAEEAKAYLQKLRTVILYTGISDCKMQEGSLRCDVNLSVRPAGEEALGTRTEMKNLNSFQSVTRAIEYEFRRQVDALEAGEAVVQETRRFDQNSGKTLSMRRKENANDYRYFPDPDLPPIRVDEAYLARLQGEIPALPDARKADYVARFGLTPYAAEQLTARQEVANYFEAVAVRCRYPALAANLILGEVLSLLGEGGGEIPLSPAHLAALCELWGEGKINSSTCRRALEALWRQDGPPEEWIETQGLWQITDETALARLAQEAVRAAPRSASDYRRGKKAALQALVGRVMKATQGRADPARTQDILRRLLDR</sequence>
<accession>A0AAQ1RW29</accession>
<comment type="function">
    <text evidence="7 10">Allows the formation of correctly charged Asn-tRNA(Asn) or Gln-tRNA(Gln) through the transamidation of misacylated Asp-tRNA(Asn) or Glu-tRNA(Gln) in organisms which lack either or both of asparaginyl-tRNA or glutaminyl-tRNA synthetases. The reaction takes place in the presence of glutamine and ATP through an activated phospho-Asp-tRNA(Asn) or phospho-Glu-tRNA(Gln).</text>
</comment>
<dbReference type="SUPFAM" id="SSF55931">
    <property type="entry name" value="Glutamine synthetase/guanido kinase"/>
    <property type="match status" value="1"/>
</dbReference>
<evidence type="ECO:0000256" key="3">
    <source>
        <dbReference type="ARBA" id="ARBA00022598"/>
    </source>
</evidence>
<dbReference type="Pfam" id="PF02637">
    <property type="entry name" value="GatB_Yqey"/>
    <property type="match status" value="1"/>
</dbReference>
<dbReference type="NCBIfam" id="NF004014">
    <property type="entry name" value="PRK05477.1-4"/>
    <property type="match status" value="1"/>
</dbReference>
<dbReference type="InterPro" id="IPR006075">
    <property type="entry name" value="Asn/Gln-tRNA_Trfase_suB/E_cat"/>
</dbReference>
<comment type="catalytic activity">
    <reaction evidence="9 10">
        <text>L-glutamyl-tRNA(Gln) + L-glutamine + ATP + H2O = L-glutaminyl-tRNA(Gln) + L-glutamate + ADP + phosphate + H(+)</text>
        <dbReference type="Rhea" id="RHEA:17521"/>
        <dbReference type="Rhea" id="RHEA-COMP:9681"/>
        <dbReference type="Rhea" id="RHEA-COMP:9684"/>
        <dbReference type="ChEBI" id="CHEBI:15377"/>
        <dbReference type="ChEBI" id="CHEBI:15378"/>
        <dbReference type="ChEBI" id="CHEBI:29985"/>
        <dbReference type="ChEBI" id="CHEBI:30616"/>
        <dbReference type="ChEBI" id="CHEBI:43474"/>
        <dbReference type="ChEBI" id="CHEBI:58359"/>
        <dbReference type="ChEBI" id="CHEBI:78520"/>
        <dbReference type="ChEBI" id="CHEBI:78521"/>
        <dbReference type="ChEBI" id="CHEBI:456216"/>
    </reaction>
</comment>
<keyword evidence="6 10" id="KW-0648">Protein biosynthesis</keyword>
<dbReference type="PANTHER" id="PTHR11659:SF4">
    <property type="entry name" value="ASPARTYL_GLUTAMYL-TRNA(GLN) AMIDOTRANSFERASE SUBUNIT B_E CATALYTIC DOMAIN-CONTAINING PROTEIN"/>
    <property type="match status" value="1"/>
</dbReference>
<evidence type="ECO:0000256" key="5">
    <source>
        <dbReference type="ARBA" id="ARBA00022840"/>
    </source>
</evidence>
<gene>
    <name evidence="10" type="primary">gatB</name>
    <name evidence="12" type="ORF">SAMN05444424_1574</name>
</gene>
<evidence type="ECO:0000259" key="11">
    <source>
        <dbReference type="SMART" id="SM00845"/>
    </source>
</evidence>
<dbReference type="EC" id="6.3.5.-" evidence="10"/>
<evidence type="ECO:0000256" key="9">
    <source>
        <dbReference type="ARBA" id="ARBA00047913"/>
    </source>
</evidence>
<keyword evidence="4 10" id="KW-0547">Nucleotide-binding</keyword>
<feature type="domain" description="Asn/Gln amidotransferase" evidence="11">
    <location>
        <begin position="332"/>
        <end position="476"/>
    </location>
</feature>
<evidence type="ECO:0000256" key="10">
    <source>
        <dbReference type="HAMAP-Rule" id="MF_00121"/>
    </source>
</evidence>